<feature type="repeat" description="WD" evidence="1">
    <location>
        <begin position="453"/>
        <end position="495"/>
    </location>
</feature>
<dbReference type="Gene3D" id="2.130.10.10">
    <property type="entry name" value="YVTN repeat-like/Quinoprotein amine dehydrogenase"/>
    <property type="match status" value="3"/>
</dbReference>
<dbReference type="PROSITE" id="PS50294">
    <property type="entry name" value="WD_REPEATS_REGION"/>
    <property type="match status" value="2"/>
</dbReference>
<dbReference type="InterPro" id="IPR001680">
    <property type="entry name" value="WD40_rpt"/>
</dbReference>
<keyword evidence="1" id="KW-0853">WD repeat</keyword>
<dbReference type="RefSeq" id="WP_323450483.1">
    <property type="nucleotide sequence ID" value="NZ_BSBI01000014.1"/>
</dbReference>
<sequence length="693" mass="74916">IATLATTLRQSDPTTAMRLALAAHHTADLPETRAALTTAATQKEQDLFPWPVGTVHDLGADGRTLVSQTQQRVTFWDVTSHRRTASRPASKRFEAPGLVSPDTRWQIYQDDGHELLWDIRAARFRGGTLPWNTEFGPGGQLLLRSQAMSGREKLAFQVREPASRRLVGRARLPYPDTGAEVARLSADGRLLAVCIPGRQVEIWDVTRDRRVPMSRAPRVPATRHCREQESVFEFTPDGRRLVHSAGDGVRLWDIASGRELPRVHEGAFWDVEFSADGRYMAGVDNGGIGLWRIDTPPVLVLRHPLPLREAGRLRLDLGEGRLRFTTTEGVHSLSLEGVLTARWHSRPATVAAHSPDAAALAVARQDPDGRTRLRVSDSGGTGKVAVLPQSCPPPTRANSLCHITMAFRRDSRVLAYASSDFREADNVRSSTSVHFWDLPGRRTGSSLAIPGDEDGHPAWVTGLAFAPDGASLFLTGADSGRVQEWDLRRRAALRTLDAKGGGIDVRPDGKALATQYGAVAVLPSGRVTQSRNNHTAMLFSPDSRHLATADGIGQITLWGADSGRRLAVLAAGPSAATGDRPDAATVLAFSPDSGTLAAAGADGTIRLWDTTAHRLLGTLPTAGGGVLSLAFAPDGRTLRAASRHAPPQTYALDLQHMIKRVCARAGTGLSRDDWNTYTNDIPYRPTCPGPGRP</sequence>
<feature type="non-terminal residue" evidence="2">
    <location>
        <position position="1"/>
    </location>
</feature>
<dbReference type="SMART" id="SM00320">
    <property type="entry name" value="WD40"/>
    <property type="match status" value="6"/>
</dbReference>
<dbReference type="InterPro" id="IPR036322">
    <property type="entry name" value="WD40_repeat_dom_sf"/>
</dbReference>
<dbReference type="EMBL" id="BSBI01000014">
    <property type="protein sequence ID" value="GLF98517.1"/>
    <property type="molecule type" value="Genomic_DNA"/>
</dbReference>
<dbReference type="PANTHER" id="PTHR19879">
    <property type="entry name" value="TRANSCRIPTION INITIATION FACTOR TFIID"/>
    <property type="match status" value="1"/>
</dbReference>
<gene>
    <name evidence="2" type="ORF">SYYSPA8_29490</name>
</gene>
<evidence type="ECO:0000256" key="1">
    <source>
        <dbReference type="PROSITE-ProRule" id="PRU00221"/>
    </source>
</evidence>
<evidence type="ECO:0000313" key="3">
    <source>
        <dbReference type="Proteomes" id="UP001291653"/>
    </source>
</evidence>
<reference evidence="2 3" key="1">
    <citation type="submission" date="2022-10" db="EMBL/GenBank/DDBJ databases">
        <title>Draft genome sequence of Streptomyces sp. YSPA8.</title>
        <authorList>
            <person name="Moriuchi R."/>
            <person name="Dohra H."/>
            <person name="Yamamura H."/>
            <person name="Kodani S."/>
        </authorList>
    </citation>
    <scope>NUCLEOTIDE SEQUENCE [LARGE SCALE GENOMIC DNA]</scope>
    <source>
        <strain evidence="2 3">YSPA8</strain>
    </source>
</reference>
<name>A0ABQ5P7G9_9ACTN</name>
<dbReference type="InterPro" id="IPR011044">
    <property type="entry name" value="Quino_amine_DH_bsu"/>
</dbReference>
<organism evidence="2 3">
    <name type="scientific">Streptomyces yaizuensis</name>
    <dbReference type="NCBI Taxonomy" id="2989713"/>
    <lineage>
        <taxon>Bacteria</taxon>
        <taxon>Bacillati</taxon>
        <taxon>Actinomycetota</taxon>
        <taxon>Actinomycetes</taxon>
        <taxon>Kitasatosporales</taxon>
        <taxon>Streptomycetaceae</taxon>
        <taxon>Streptomyces</taxon>
    </lineage>
</organism>
<dbReference type="SUPFAM" id="SSF50978">
    <property type="entry name" value="WD40 repeat-like"/>
    <property type="match status" value="1"/>
</dbReference>
<feature type="repeat" description="WD" evidence="1">
    <location>
        <begin position="577"/>
        <end position="618"/>
    </location>
</feature>
<evidence type="ECO:0000313" key="2">
    <source>
        <dbReference type="EMBL" id="GLF98517.1"/>
    </source>
</evidence>
<evidence type="ECO:0008006" key="4">
    <source>
        <dbReference type="Google" id="ProtNLM"/>
    </source>
</evidence>
<dbReference type="SUPFAM" id="SSF50969">
    <property type="entry name" value="YVTN repeat-like/Quinoprotein amine dehydrogenase"/>
    <property type="match status" value="1"/>
</dbReference>
<dbReference type="PANTHER" id="PTHR19879:SF9">
    <property type="entry name" value="TRANSCRIPTION INITIATION FACTOR TFIID SUBUNIT 5"/>
    <property type="match status" value="1"/>
</dbReference>
<keyword evidence="3" id="KW-1185">Reference proteome</keyword>
<protein>
    <recommendedName>
        <fullName evidence="4">WD40 repeat domain-containing protein</fullName>
    </recommendedName>
</protein>
<proteinExistence type="predicted"/>
<dbReference type="Pfam" id="PF00400">
    <property type="entry name" value="WD40"/>
    <property type="match status" value="2"/>
</dbReference>
<dbReference type="InterPro" id="IPR015943">
    <property type="entry name" value="WD40/YVTN_repeat-like_dom_sf"/>
</dbReference>
<dbReference type="Proteomes" id="UP001291653">
    <property type="component" value="Unassembled WGS sequence"/>
</dbReference>
<comment type="caution">
    <text evidence="2">The sequence shown here is derived from an EMBL/GenBank/DDBJ whole genome shotgun (WGS) entry which is preliminary data.</text>
</comment>
<accession>A0ABQ5P7G9</accession>
<dbReference type="PROSITE" id="PS50082">
    <property type="entry name" value="WD_REPEATS_2"/>
    <property type="match status" value="2"/>
</dbReference>